<proteinExistence type="predicted"/>
<feature type="non-terminal residue" evidence="1">
    <location>
        <position position="165"/>
    </location>
</feature>
<comment type="caution">
    <text evidence="1">The sequence shown here is derived from an EMBL/GenBank/DDBJ whole genome shotgun (WGS) entry which is preliminary data.</text>
</comment>
<dbReference type="EMBL" id="CAJVQC010164774">
    <property type="protein sequence ID" value="CAG8849293.1"/>
    <property type="molecule type" value="Genomic_DNA"/>
</dbReference>
<organism evidence="1 2">
    <name type="scientific">Racocetra persica</name>
    <dbReference type="NCBI Taxonomy" id="160502"/>
    <lineage>
        <taxon>Eukaryota</taxon>
        <taxon>Fungi</taxon>
        <taxon>Fungi incertae sedis</taxon>
        <taxon>Mucoromycota</taxon>
        <taxon>Glomeromycotina</taxon>
        <taxon>Glomeromycetes</taxon>
        <taxon>Diversisporales</taxon>
        <taxon>Gigasporaceae</taxon>
        <taxon>Racocetra</taxon>
    </lineage>
</organism>
<keyword evidence="2" id="KW-1185">Reference proteome</keyword>
<gene>
    <name evidence="1" type="ORF">RPERSI_LOCUS35521</name>
</gene>
<evidence type="ECO:0000313" key="2">
    <source>
        <dbReference type="Proteomes" id="UP000789920"/>
    </source>
</evidence>
<sequence length="165" mass="19238">FLGRVSQPGGSAIIFLRENIIGVRRVKNSHMPMKRCHGAEGEWEIWILDIHYPHVTEPTDVDSSKNHDDVVEFKVKVVPLVNENDLIMEEQNKEKEALYKRRENAEELKGFVRRRRDVSGNCSSSPTYPLFNNHNQNHSQVRNNEEDSAQSQVVDFRQRSQRQRS</sequence>
<evidence type="ECO:0000313" key="1">
    <source>
        <dbReference type="EMBL" id="CAG8849293.1"/>
    </source>
</evidence>
<name>A0ACA9SVR7_9GLOM</name>
<protein>
    <submittedName>
        <fullName evidence="1">24063_t:CDS:1</fullName>
    </submittedName>
</protein>
<feature type="non-terminal residue" evidence="1">
    <location>
        <position position="1"/>
    </location>
</feature>
<reference evidence="1" key="1">
    <citation type="submission" date="2021-06" db="EMBL/GenBank/DDBJ databases">
        <authorList>
            <person name="Kallberg Y."/>
            <person name="Tangrot J."/>
            <person name="Rosling A."/>
        </authorList>
    </citation>
    <scope>NUCLEOTIDE SEQUENCE</scope>
    <source>
        <strain evidence="1">MA461A</strain>
    </source>
</reference>
<accession>A0ACA9SVR7</accession>
<dbReference type="Proteomes" id="UP000789920">
    <property type="component" value="Unassembled WGS sequence"/>
</dbReference>